<evidence type="ECO:0000256" key="2">
    <source>
        <dbReference type="SAM" id="SignalP"/>
    </source>
</evidence>
<dbReference type="InterPro" id="IPR019734">
    <property type="entry name" value="TPR_rpt"/>
</dbReference>
<feature type="repeat" description="TPR" evidence="1">
    <location>
        <begin position="356"/>
        <end position="389"/>
    </location>
</feature>
<evidence type="ECO:0000313" key="3">
    <source>
        <dbReference type="EMBL" id="MDN3205911.1"/>
    </source>
</evidence>
<reference evidence="3" key="1">
    <citation type="submission" date="2023-06" db="EMBL/GenBank/DDBJ databases">
        <title>Robiginitalea aurantiacus sp. nov. and Algoriphagus sediminis sp. nov., isolated from coastal sediment.</title>
        <authorList>
            <person name="Zhou Z.Y."/>
            <person name="An J."/>
            <person name="Jia Y.W."/>
            <person name="Du Z.J."/>
        </authorList>
    </citation>
    <scope>NUCLEOTIDE SEQUENCE</scope>
    <source>
        <strain evidence="3">C2-7</strain>
    </source>
</reference>
<protein>
    <recommendedName>
        <fullName evidence="5">Tetratricopeptide repeat protein</fullName>
    </recommendedName>
</protein>
<evidence type="ECO:0000313" key="4">
    <source>
        <dbReference type="Proteomes" id="UP001171916"/>
    </source>
</evidence>
<name>A0ABT7YHD2_9BACT</name>
<keyword evidence="4" id="KW-1185">Reference proteome</keyword>
<sequence length="413" mass="45941">MKSSLLALAFLLSISFSLFAQHQKSVITINDTEIDIKSAGLSERVFGQPLIILEQDLASPLSSLDLLFSELAKEGPVLSYDRSDLFNSVGNPSELTLDGHARTLRKLLSEMGQRPPYILVGDGLGAYLAKNFVANNQEDVRGLVLLNPTSPGEEVYYENVGSLSGGEADMELSNYIKSLRLACSMKDLGFLSELEKGLDWEKGISPNLPITIILGKKLNTFSWNPGNSKIQKTDLQEVIDQRIEYFQNLTEKMPNSSLLVTPDYTHGMVNSSPMIINLHVQNLVSFDPLNLIAKSAREMSSLEFKLFIEGLETYIPDYKLSERGFNMMGYSLMRSDLNEMALIIFEHNLKKNPNSANVYDSYGDGLFALGRVEESLDAYQRAVALGTFERHSDLGLFIKNLKKAEEALAETND</sequence>
<evidence type="ECO:0008006" key="5">
    <source>
        <dbReference type="Google" id="ProtNLM"/>
    </source>
</evidence>
<evidence type="ECO:0000256" key="1">
    <source>
        <dbReference type="PROSITE-ProRule" id="PRU00339"/>
    </source>
</evidence>
<gene>
    <name evidence="3" type="ORF">QVH07_17285</name>
</gene>
<dbReference type="SUPFAM" id="SSF48452">
    <property type="entry name" value="TPR-like"/>
    <property type="match status" value="1"/>
</dbReference>
<dbReference type="SUPFAM" id="SSF53474">
    <property type="entry name" value="alpha/beta-Hydrolases"/>
    <property type="match status" value="1"/>
</dbReference>
<feature type="signal peptide" evidence="2">
    <location>
        <begin position="1"/>
        <end position="20"/>
    </location>
</feature>
<dbReference type="Gene3D" id="1.25.40.10">
    <property type="entry name" value="Tetratricopeptide repeat domain"/>
    <property type="match status" value="1"/>
</dbReference>
<keyword evidence="2" id="KW-0732">Signal</keyword>
<organism evidence="3 4">
    <name type="scientific">Algoriphagus sediminis</name>
    <dbReference type="NCBI Taxonomy" id="3057113"/>
    <lineage>
        <taxon>Bacteria</taxon>
        <taxon>Pseudomonadati</taxon>
        <taxon>Bacteroidota</taxon>
        <taxon>Cytophagia</taxon>
        <taxon>Cytophagales</taxon>
        <taxon>Cyclobacteriaceae</taxon>
        <taxon>Algoriphagus</taxon>
    </lineage>
</organism>
<feature type="chain" id="PRO_5045448605" description="Tetratricopeptide repeat protein" evidence="2">
    <location>
        <begin position="21"/>
        <end position="413"/>
    </location>
</feature>
<dbReference type="InterPro" id="IPR029058">
    <property type="entry name" value="AB_hydrolase_fold"/>
</dbReference>
<dbReference type="Gene3D" id="3.40.50.1820">
    <property type="entry name" value="alpha/beta hydrolase"/>
    <property type="match status" value="1"/>
</dbReference>
<keyword evidence="1" id="KW-0802">TPR repeat</keyword>
<accession>A0ABT7YHD2</accession>
<dbReference type="PROSITE" id="PS50005">
    <property type="entry name" value="TPR"/>
    <property type="match status" value="1"/>
</dbReference>
<dbReference type="RefSeq" id="WP_290002953.1">
    <property type="nucleotide sequence ID" value="NZ_JAUEPH010000010.1"/>
</dbReference>
<dbReference type="Proteomes" id="UP001171916">
    <property type="component" value="Unassembled WGS sequence"/>
</dbReference>
<comment type="caution">
    <text evidence="3">The sequence shown here is derived from an EMBL/GenBank/DDBJ whole genome shotgun (WGS) entry which is preliminary data.</text>
</comment>
<proteinExistence type="predicted"/>
<dbReference type="InterPro" id="IPR011990">
    <property type="entry name" value="TPR-like_helical_dom_sf"/>
</dbReference>
<dbReference type="EMBL" id="JAUEPH010000010">
    <property type="protein sequence ID" value="MDN3205911.1"/>
    <property type="molecule type" value="Genomic_DNA"/>
</dbReference>